<dbReference type="Pfam" id="PF00012">
    <property type="entry name" value="HSP70"/>
    <property type="match status" value="1"/>
</dbReference>
<dbReference type="Proteomes" id="UP000683360">
    <property type="component" value="Unassembled WGS sequence"/>
</dbReference>
<name>A0A8S3QG26_MYTED</name>
<protein>
    <submittedName>
        <fullName evidence="5">Uncharacterized protein</fullName>
    </submittedName>
</protein>
<feature type="transmembrane region" description="Helical" evidence="4">
    <location>
        <begin position="6"/>
        <end position="25"/>
    </location>
</feature>
<dbReference type="InterPro" id="IPR013126">
    <property type="entry name" value="Hsp_70_fam"/>
</dbReference>
<reference evidence="5" key="1">
    <citation type="submission" date="2021-03" db="EMBL/GenBank/DDBJ databases">
        <authorList>
            <person name="Bekaert M."/>
        </authorList>
    </citation>
    <scope>NUCLEOTIDE SEQUENCE</scope>
</reference>
<dbReference type="AlphaFoldDB" id="A0A8S3QG26"/>
<dbReference type="PANTHER" id="PTHR14187">
    <property type="entry name" value="ALPHA KINASE/ELONGATION FACTOR 2 KINASE"/>
    <property type="match status" value="1"/>
</dbReference>
<keyword evidence="4" id="KW-0812">Transmembrane</keyword>
<proteinExistence type="inferred from homology"/>
<dbReference type="GO" id="GO:0140662">
    <property type="term" value="F:ATP-dependent protein folding chaperone"/>
    <property type="evidence" value="ECO:0007669"/>
    <property type="project" value="InterPro"/>
</dbReference>
<evidence type="ECO:0000313" key="5">
    <source>
        <dbReference type="EMBL" id="CAG2194055.1"/>
    </source>
</evidence>
<keyword evidence="3" id="KW-0067">ATP-binding</keyword>
<dbReference type="PANTHER" id="PTHR14187:SF5">
    <property type="entry name" value="HEAT SHOCK 70 KDA PROTEIN 12A"/>
    <property type="match status" value="1"/>
</dbReference>
<dbReference type="Gene3D" id="3.30.420.40">
    <property type="match status" value="1"/>
</dbReference>
<comment type="caution">
    <text evidence="5">The sequence shown here is derived from an EMBL/GenBank/DDBJ whole genome shotgun (WGS) entry which is preliminary data.</text>
</comment>
<evidence type="ECO:0000256" key="2">
    <source>
        <dbReference type="ARBA" id="ARBA00022741"/>
    </source>
</evidence>
<evidence type="ECO:0000256" key="1">
    <source>
        <dbReference type="ARBA" id="ARBA00007381"/>
    </source>
</evidence>
<evidence type="ECO:0000313" key="6">
    <source>
        <dbReference type="Proteomes" id="UP000683360"/>
    </source>
</evidence>
<organism evidence="5 6">
    <name type="scientific">Mytilus edulis</name>
    <name type="common">Blue mussel</name>
    <dbReference type="NCBI Taxonomy" id="6550"/>
    <lineage>
        <taxon>Eukaryota</taxon>
        <taxon>Metazoa</taxon>
        <taxon>Spiralia</taxon>
        <taxon>Lophotrochozoa</taxon>
        <taxon>Mollusca</taxon>
        <taxon>Bivalvia</taxon>
        <taxon>Autobranchia</taxon>
        <taxon>Pteriomorphia</taxon>
        <taxon>Mytilida</taxon>
        <taxon>Mytiloidea</taxon>
        <taxon>Mytilidae</taxon>
        <taxon>Mytilinae</taxon>
        <taxon>Mytilus</taxon>
    </lineage>
</organism>
<keyword evidence="6" id="KW-1185">Reference proteome</keyword>
<dbReference type="SUPFAM" id="SSF53067">
    <property type="entry name" value="Actin-like ATPase domain"/>
    <property type="match status" value="2"/>
</dbReference>
<dbReference type="OrthoDB" id="2963168at2759"/>
<keyword evidence="4" id="KW-1133">Transmembrane helix</keyword>
<comment type="similarity">
    <text evidence="1">Belongs to the heat shock protein 70 family.</text>
</comment>
<feature type="transmembrane region" description="Helical" evidence="4">
    <location>
        <begin position="212"/>
        <end position="237"/>
    </location>
</feature>
<keyword evidence="4" id="KW-0472">Membrane</keyword>
<accession>A0A8S3QG26</accession>
<dbReference type="EMBL" id="CAJPWZ010000469">
    <property type="protein sequence ID" value="CAG2194055.1"/>
    <property type="molecule type" value="Genomic_DNA"/>
</dbReference>
<gene>
    <name evidence="5" type="ORF">MEDL_9095</name>
</gene>
<dbReference type="GO" id="GO:0005524">
    <property type="term" value="F:ATP binding"/>
    <property type="evidence" value="ECO:0007669"/>
    <property type="project" value="UniProtKB-KW"/>
</dbReference>
<evidence type="ECO:0000256" key="3">
    <source>
        <dbReference type="ARBA" id="ARBA00022840"/>
    </source>
</evidence>
<sequence length="527" mass="58788">MFINSAYLIFNQILVFCSLVFVYDIKCPDISERNLTAKGFCSRHTSDRYACLYDVNGLKHVESCDRIADYSSPGEKYVISGARTTKPCFVDTYQPFALWANISSRCLYHISKCNDEGQILSPNVSKVADRSCQCDHKNGFHFVIQPRDPCGCLPVVEDCSCYHDADKDIPISVRVCIRVEVHSSSPSYSESKVNHTEPSSLHFKHGPVREQIIVAIISCMATAVVGILIFMFGVHVLCVKGTLDLPLVTGNLKLVVAIDIGTTSSVYAYSISTTPSDIQLNKPWDSGTRGLCSPKTPTCILLSKDFEPINIGYEAQKEYSDHIYDKEDEDYLFVDKFKMKLYGAKNITEEMTIKDIKGHAVPAIQVFANMIRLLKKRAETEITNVYSIPINHSTKWVLTIPAVWTDKAETFMRTCAEKAGIPHDQLMIVVESESASVYIHHLIIDHKLDKSITELPKNYLVIDLGGGTDDITAHRISKHGNLKEVCKPSGNTNGGKVVDKQILSCLEEIAGKDVIKTFKTKGSFLNY</sequence>
<keyword evidence="2" id="KW-0547">Nucleotide-binding</keyword>
<evidence type="ECO:0000256" key="4">
    <source>
        <dbReference type="SAM" id="Phobius"/>
    </source>
</evidence>
<dbReference type="CDD" id="cd10229">
    <property type="entry name" value="ASKHA_NBD_HSP70_HSPA12"/>
    <property type="match status" value="1"/>
</dbReference>
<dbReference type="InterPro" id="IPR043129">
    <property type="entry name" value="ATPase_NBD"/>
</dbReference>